<dbReference type="STRING" id="1330021.A0A367L9Y7"/>
<name>A0A367L9Y7_9HYPO</name>
<dbReference type="EMBL" id="LKCN02000010">
    <property type="protein sequence ID" value="RCI11226.1"/>
    <property type="molecule type" value="Genomic_DNA"/>
</dbReference>
<comment type="caution">
    <text evidence="2">The sequence shown here is derived from an EMBL/GenBank/DDBJ whole genome shotgun (WGS) entry which is preliminary data.</text>
</comment>
<sequence>MEKAVLIITGNWHVPEHYSRAVLIITGNWHVPEHYSRVMSLLKQKGIRTICRCLPTINNPSPPFKTIRDDIRFIKDIVSGEVEKGTRLTVLCHSYGGMIASASLGEFAADKKGGGVTSIIYMAAFVPSENESLAGLLEDQSQLRSFLDERPDGSCWVPDPIATFFSDQSAEDAEWALRLCVPWCPVQVMLTPIPGDRVAWRTIPSTYIFCETDCALLPETQRRLIDNVRAQGVEMDEYRVQADHSPFVNKPGEVADIVVSVMQRH</sequence>
<evidence type="ECO:0000259" key="1">
    <source>
        <dbReference type="Pfam" id="PF12697"/>
    </source>
</evidence>
<dbReference type="SUPFAM" id="SSF53474">
    <property type="entry name" value="alpha/beta-Hydrolases"/>
    <property type="match status" value="1"/>
</dbReference>
<accession>A0A367L9Y7</accession>
<dbReference type="AlphaFoldDB" id="A0A367L9Y7"/>
<dbReference type="PANTHER" id="PTHR37017">
    <property type="entry name" value="AB HYDROLASE-1 DOMAIN-CONTAINING PROTEIN-RELATED"/>
    <property type="match status" value="1"/>
</dbReference>
<reference evidence="2 3" key="1">
    <citation type="journal article" date="2015" name="BMC Genomics">
        <title>Insights from the genome of Ophiocordyceps polyrhachis-furcata to pathogenicity and host specificity in insect fungi.</title>
        <authorList>
            <person name="Wichadakul D."/>
            <person name="Kobmoo N."/>
            <person name="Ingsriswang S."/>
            <person name="Tangphatsornruang S."/>
            <person name="Chantasingh D."/>
            <person name="Luangsa-ard J.J."/>
            <person name="Eurwilaichitr L."/>
        </authorList>
    </citation>
    <scope>NUCLEOTIDE SEQUENCE [LARGE SCALE GENOMIC DNA]</scope>
    <source>
        <strain evidence="2 3">BCC 54312</strain>
    </source>
</reference>
<evidence type="ECO:0000313" key="2">
    <source>
        <dbReference type="EMBL" id="RCI11226.1"/>
    </source>
</evidence>
<dbReference type="PANTHER" id="PTHR37017:SF11">
    <property type="entry name" value="ESTERASE_LIPASE_THIOESTERASE DOMAIN-CONTAINING PROTEIN"/>
    <property type="match status" value="1"/>
</dbReference>
<gene>
    <name evidence="2" type="ORF">L249_7761</name>
</gene>
<evidence type="ECO:0000313" key="3">
    <source>
        <dbReference type="Proteomes" id="UP000253664"/>
    </source>
</evidence>
<dbReference type="Gene3D" id="3.40.50.1820">
    <property type="entry name" value="alpha/beta hydrolase"/>
    <property type="match status" value="1"/>
</dbReference>
<proteinExistence type="predicted"/>
<dbReference type="Proteomes" id="UP000253664">
    <property type="component" value="Unassembled WGS sequence"/>
</dbReference>
<feature type="domain" description="AB hydrolase-1" evidence="1">
    <location>
        <begin position="22"/>
        <end position="256"/>
    </location>
</feature>
<dbReference type="InterPro" id="IPR000073">
    <property type="entry name" value="AB_hydrolase_1"/>
</dbReference>
<dbReference type="Pfam" id="PF12697">
    <property type="entry name" value="Abhydrolase_6"/>
    <property type="match status" value="1"/>
</dbReference>
<keyword evidence="3" id="KW-1185">Reference proteome</keyword>
<dbReference type="InterPro" id="IPR052897">
    <property type="entry name" value="Sec-Metab_Biosynth_Hydrolase"/>
</dbReference>
<organism evidence="2 3">
    <name type="scientific">Ophiocordyceps polyrhachis-furcata BCC 54312</name>
    <dbReference type="NCBI Taxonomy" id="1330021"/>
    <lineage>
        <taxon>Eukaryota</taxon>
        <taxon>Fungi</taxon>
        <taxon>Dikarya</taxon>
        <taxon>Ascomycota</taxon>
        <taxon>Pezizomycotina</taxon>
        <taxon>Sordariomycetes</taxon>
        <taxon>Hypocreomycetidae</taxon>
        <taxon>Hypocreales</taxon>
        <taxon>Ophiocordycipitaceae</taxon>
        <taxon>Ophiocordyceps</taxon>
    </lineage>
</organism>
<protein>
    <recommendedName>
        <fullName evidence="1">AB hydrolase-1 domain-containing protein</fullName>
    </recommendedName>
</protein>
<dbReference type="OrthoDB" id="408373at2759"/>
<dbReference type="InterPro" id="IPR029058">
    <property type="entry name" value="AB_hydrolase_fold"/>
</dbReference>